<sequence>MGLFSSHADEALTKKDDDRKPGSSTKKSKGGLPTHAPWTPSTRAPPRKTLKRLGIAVAVALFVYLFIQGMPTDVGIRDRRRPIYHNDDVAAVRGRPGTGGRKVTPTPGAMPKLKPHRKPDRPKAPPPPHEDEDEDDQQRPLVGQEVDIVPAAGGRTFDGPILFRKLAATLQAISDTQGYQAVNKNVLFAAASLKSASVLLPMACEMGAELRSYVHFALLGGSEIGMEELRAVNGIDESCQVIFHDGRPDYAGTSTPARLKKSSARALHHIHSYMHPQAMFVDVSGEEEESLLGGVRQQAPVSGIPLIELPANAHSHLPWISKLDSSSLAAWHKVNFEILIHAAPKASGSLTRLLRSLSAADFSAGAVPHLTIELPHDLDLATKEFLKGFYWPPARADDPSLPSQLTLRHRIPRTRLTEEESAVRFLESFWPADPQHSHVLVLSSQVELSPKFFHYLRYTTLEYLHSKTAQLQQYDTRLLGISLDLPTTYLNTSDPFTAPAPIQKFNKSNKKSSSRETTSAPFLWQSPNSNAMLYLGTKWTELHALVSNLIELQHSSKSLSPFFTDKVVSKRYPAWLEHALSLTRVRGYWALYPGEDTARGLATVHGELARVPEEYEREVERDLIRDSSRERSSSRAGGGGHLMESLDLPPFSEMPLLLYNGNPTDLYNLDAFAADYAYDFRKAVGGCEGFTSEELSPRADMGDLFCFRSD</sequence>
<keyword evidence="2" id="KW-1133">Transmembrane helix</keyword>
<evidence type="ECO:0000256" key="1">
    <source>
        <dbReference type="SAM" id="MobiDB-lite"/>
    </source>
</evidence>
<accession>A0AAN6X6G8</accession>
<keyword evidence="2" id="KW-0812">Transmembrane</keyword>
<evidence type="ECO:0000256" key="2">
    <source>
        <dbReference type="SAM" id="Phobius"/>
    </source>
</evidence>
<feature type="region of interest" description="Disordered" evidence="1">
    <location>
        <begin position="87"/>
        <end position="139"/>
    </location>
</feature>
<dbReference type="EMBL" id="MU864350">
    <property type="protein sequence ID" value="KAK4193760.1"/>
    <property type="molecule type" value="Genomic_DNA"/>
</dbReference>
<reference evidence="3" key="2">
    <citation type="submission" date="2023-05" db="EMBL/GenBank/DDBJ databases">
        <authorList>
            <consortium name="Lawrence Berkeley National Laboratory"/>
            <person name="Steindorff A."/>
            <person name="Hensen N."/>
            <person name="Bonometti L."/>
            <person name="Westerberg I."/>
            <person name="Brannstrom I.O."/>
            <person name="Guillou S."/>
            <person name="Cros-Aarteil S."/>
            <person name="Calhoun S."/>
            <person name="Haridas S."/>
            <person name="Kuo A."/>
            <person name="Mondo S."/>
            <person name="Pangilinan J."/>
            <person name="Riley R."/>
            <person name="Labutti K."/>
            <person name="Andreopoulos B."/>
            <person name="Lipzen A."/>
            <person name="Chen C."/>
            <person name="Yanf M."/>
            <person name="Daum C."/>
            <person name="Ng V."/>
            <person name="Clum A."/>
            <person name="Ohm R."/>
            <person name="Martin F."/>
            <person name="Silar P."/>
            <person name="Natvig D."/>
            <person name="Lalanne C."/>
            <person name="Gautier V."/>
            <person name="Ament-Velasquez S.L."/>
            <person name="Kruys A."/>
            <person name="Hutchinson M.I."/>
            <person name="Powell A.J."/>
            <person name="Barry K."/>
            <person name="Miller A.N."/>
            <person name="Grigoriev I.V."/>
            <person name="Debuchy R."/>
            <person name="Gladieux P."/>
            <person name="Thoren M.H."/>
            <person name="Johannesson H."/>
        </authorList>
    </citation>
    <scope>NUCLEOTIDE SEQUENCE</scope>
    <source>
        <strain evidence="3">PSN309</strain>
    </source>
</reference>
<comment type="caution">
    <text evidence="3">The sequence shown here is derived from an EMBL/GenBank/DDBJ whole genome shotgun (WGS) entry which is preliminary data.</text>
</comment>
<feature type="transmembrane region" description="Helical" evidence="2">
    <location>
        <begin position="53"/>
        <end position="71"/>
    </location>
</feature>
<dbReference type="PANTHER" id="PTHR33604">
    <property type="entry name" value="OSJNBA0004B13.7 PROTEIN"/>
    <property type="match status" value="1"/>
</dbReference>
<name>A0AAN6X6G8_9PEZI</name>
<feature type="compositionally biased region" description="Basic and acidic residues" evidence="1">
    <location>
        <begin position="7"/>
        <end position="21"/>
    </location>
</feature>
<keyword evidence="4" id="KW-1185">Reference proteome</keyword>
<feature type="compositionally biased region" description="Basic and acidic residues" evidence="1">
    <location>
        <begin position="621"/>
        <end position="633"/>
    </location>
</feature>
<evidence type="ECO:0000313" key="3">
    <source>
        <dbReference type="EMBL" id="KAK4193760.1"/>
    </source>
</evidence>
<feature type="region of interest" description="Disordered" evidence="1">
    <location>
        <begin position="621"/>
        <end position="642"/>
    </location>
</feature>
<organism evidence="3 4">
    <name type="scientific">Podospora australis</name>
    <dbReference type="NCBI Taxonomy" id="1536484"/>
    <lineage>
        <taxon>Eukaryota</taxon>
        <taxon>Fungi</taxon>
        <taxon>Dikarya</taxon>
        <taxon>Ascomycota</taxon>
        <taxon>Pezizomycotina</taxon>
        <taxon>Sordariomycetes</taxon>
        <taxon>Sordariomycetidae</taxon>
        <taxon>Sordariales</taxon>
        <taxon>Podosporaceae</taxon>
        <taxon>Podospora</taxon>
    </lineage>
</organism>
<dbReference type="PANTHER" id="PTHR33604:SF3">
    <property type="entry name" value="OSJNBA0004B13.7 PROTEIN"/>
    <property type="match status" value="1"/>
</dbReference>
<keyword evidence="2" id="KW-0472">Membrane</keyword>
<protein>
    <recommendedName>
        <fullName evidence="5">Glycosyltransferase 2</fullName>
    </recommendedName>
</protein>
<feature type="region of interest" description="Disordered" evidence="1">
    <location>
        <begin position="1"/>
        <end position="46"/>
    </location>
</feature>
<dbReference type="Proteomes" id="UP001302126">
    <property type="component" value="Unassembled WGS sequence"/>
</dbReference>
<reference evidence="3" key="1">
    <citation type="journal article" date="2023" name="Mol. Phylogenet. Evol.">
        <title>Genome-scale phylogeny and comparative genomics of the fungal order Sordariales.</title>
        <authorList>
            <person name="Hensen N."/>
            <person name="Bonometti L."/>
            <person name="Westerberg I."/>
            <person name="Brannstrom I.O."/>
            <person name="Guillou S."/>
            <person name="Cros-Aarteil S."/>
            <person name="Calhoun S."/>
            <person name="Haridas S."/>
            <person name="Kuo A."/>
            <person name="Mondo S."/>
            <person name="Pangilinan J."/>
            <person name="Riley R."/>
            <person name="LaButti K."/>
            <person name="Andreopoulos B."/>
            <person name="Lipzen A."/>
            <person name="Chen C."/>
            <person name="Yan M."/>
            <person name="Daum C."/>
            <person name="Ng V."/>
            <person name="Clum A."/>
            <person name="Steindorff A."/>
            <person name="Ohm R.A."/>
            <person name="Martin F."/>
            <person name="Silar P."/>
            <person name="Natvig D.O."/>
            <person name="Lalanne C."/>
            <person name="Gautier V."/>
            <person name="Ament-Velasquez S.L."/>
            <person name="Kruys A."/>
            <person name="Hutchinson M.I."/>
            <person name="Powell A.J."/>
            <person name="Barry K."/>
            <person name="Miller A.N."/>
            <person name="Grigoriev I.V."/>
            <person name="Debuchy R."/>
            <person name="Gladieux P."/>
            <person name="Hiltunen Thoren M."/>
            <person name="Johannesson H."/>
        </authorList>
    </citation>
    <scope>NUCLEOTIDE SEQUENCE</scope>
    <source>
        <strain evidence="3">PSN309</strain>
    </source>
</reference>
<evidence type="ECO:0000313" key="4">
    <source>
        <dbReference type="Proteomes" id="UP001302126"/>
    </source>
</evidence>
<gene>
    <name evidence="3" type="ORF">QBC35DRAFT_371239</name>
</gene>
<evidence type="ECO:0008006" key="5">
    <source>
        <dbReference type="Google" id="ProtNLM"/>
    </source>
</evidence>
<proteinExistence type="predicted"/>
<dbReference type="AlphaFoldDB" id="A0AAN6X6G8"/>